<dbReference type="RefSeq" id="WP_022332674.1">
    <property type="nucleotide sequence ID" value="NZ_JANGBQ010000020.1"/>
</dbReference>
<dbReference type="AlphaFoldDB" id="A0AAJ1CHY5"/>
<dbReference type="InterPro" id="IPR025427">
    <property type="entry name" value="DUF4160"/>
</dbReference>
<dbReference type="Pfam" id="PF13711">
    <property type="entry name" value="DUF4160"/>
    <property type="match status" value="1"/>
</dbReference>
<reference evidence="1" key="1">
    <citation type="submission" date="2022-06" db="EMBL/GenBank/DDBJ databases">
        <title>Isolation of gut microbiota from human fecal samples.</title>
        <authorList>
            <person name="Pamer E.G."/>
            <person name="Barat B."/>
            <person name="Waligurski E."/>
            <person name="Medina S."/>
            <person name="Paddock L."/>
            <person name="Mostad J."/>
        </authorList>
    </citation>
    <scope>NUCLEOTIDE SEQUENCE</scope>
    <source>
        <strain evidence="1">DFI.6.22</strain>
    </source>
</reference>
<accession>A0AAJ1CHY5</accession>
<proteinExistence type="predicted"/>
<dbReference type="EMBL" id="JANGBQ010000020">
    <property type="protein sequence ID" value="MCQ5083682.1"/>
    <property type="molecule type" value="Genomic_DNA"/>
</dbReference>
<dbReference type="Proteomes" id="UP001205035">
    <property type="component" value="Unassembled WGS sequence"/>
</dbReference>
<gene>
    <name evidence="1" type="ORF">NE651_12390</name>
</gene>
<sequence>MPTILEIFGLRFYFYSDEHLPIHVHIEHGGNDAKVEISTRKIIYNRGIKANDMRRALEIIELYEAEIIAKWYEYFDK</sequence>
<evidence type="ECO:0000313" key="1">
    <source>
        <dbReference type="EMBL" id="MCQ5083682.1"/>
    </source>
</evidence>
<protein>
    <submittedName>
        <fullName evidence="1">DUF4160 domain-containing protein</fullName>
    </submittedName>
</protein>
<comment type="caution">
    <text evidence="1">The sequence shown here is derived from an EMBL/GenBank/DDBJ whole genome shotgun (WGS) entry which is preliminary data.</text>
</comment>
<name>A0AAJ1CHY5_9BACT</name>
<evidence type="ECO:0000313" key="2">
    <source>
        <dbReference type="Proteomes" id="UP001205035"/>
    </source>
</evidence>
<organism evidence="1 2">
    <name type="scientific">Alistipes onderdonkii</name>
    <dbReference type="NCBI Taxonomy" id="328813"/>
    <lineage>
        <taxon>Bacteria</taxon>
        <taxon>Pseudomonadati</taxon>
        <taxon>Bacteroidota</taxon>
        <taxon>Bacteroidia</taxon>
        <taxon>Bacteroidales</taxon>
        <taxon>Rikenellaceae</taxon>
        <taxon>Alistipes</taxon>
    </lineage>
</organism>